<proteinExistence type="predicted"/>
<evidence type="ECO:0000313" key="2">
    <source>
        <dbReference type="EMBL" id="WBB30857.1"/>
    </source>
</evidence>
<reference evidence="2" key="1">
    <citation type="submission" date="2022-07" db="EMBL/GenBank/DDBJ databases">
        <title>Parvimonas micra travels from the subgingival sulcus of the human oral cavity to the colorectal adenocarcinoma.</title>
        <authorList>
            <person name="Conde-Perez K."/>
            <person name="Buetas E."/>
            <person name="Aja-Macaya P."/>
            <person name="Martin-De Arribas E."/>
            <person name="Iglesias-Corras I."/>
            <person name="Trigo-Tasende N."/>
            <person name="Nasser-Ali M."/>
            <person name="Estevez L.S."/>
            <person name="Rumbo-Feal S."/>
            <person name="Otero-Alen B."/>
            <person name="Noguera J.F."/>
            <person name="Concha A."/>
            <person name="Pardinas-Lopez S."/>
            <person name="Carda-Dieguez M."/>
            <person name="Gomez-Randulfe I."/>
            <person name="Martinez-Lago N."/>
            <person name="Ladra S."/>
            <person name="Aparicio L.A."/>
            <person name="Bou G."/>
            <person name="Mira A."/>
            <person name="Vallejo J.A."/>
            <person name="Poza M."/>
        </authorList>
    </citation>
    <scope>NUCLEOTIDE SEQUENCE</scope>
    <source>
        <strain evidence="2">PM102KC-G-1</strain>
    </source>
</reference>
<evidence type="ECO:0000313" key="3">
    <source>
        <dbReference type="Proteomes" id="UP001210690"/>
    </source>
</evidence>
<keyword evidence="1" id="KW-1133">Transmembrane helix</keyword>
<feature type="transmembrane region" description="Helical" evidence="1">
    <location>
        <begin position="28"/>
        <end position="47"/>
    </location>
</feature>
<sequence>MLPLILIPLLLCLFNIYRRLTCIIKVKFTKFTLMTLIIALALMLFAGYKLKNDLVGYIIVLSWWLAFFTSIVSAGISERGIIHPWQLVAKLYRWDRIRSFSIEKKEKTIMVNFKIFRDLRQEYDKSDLDKIKKIAKKNKLI</sequence>
<protein>
    <recommendedName>
        <fullName evidence="4">DUF5673 domain-containing protein</fullName>
    </recommendedName>
</protein>
<evidence type="ECO:0000256" key="1">
    <source>
        <dbReference type="SAM" id="Phobius"/>
    </source>
</evidence>
<accession>A0AAX3K6M0</accession>
<dbReference type="AlphaFoldDB" id="A0AAX3K6M0"/>
<keyword evidence="1" id="KW-0472">Membrane</keyword>
<name>A0AAX3K6M0_9FIRM</name>
<organism evidence="2 3">
    <name type="scientific">Parvimonas micra</name>
    <dbReference type="NCBI Taxonomy" id="33033"/>
    <lineage>
        <taxon>Bacteria</taxon>
        <taxon>Bacillati</taxon>
        <taxon>Bacillota</taxon>
        <taxon>Tissierellia</taxon>
        <taxon>Tissierellales</taxon>
        <taxon>Peptoniphilaceae</taxon>
        <taxon>Parvimonas</taxon>
    </lineage>
</organism>
<evidence type="ECO:0008006" key="4">
    <source>
        <dbReference type="Google" id="ProtNLM"/>
    </source>
</evidence>
<gene>
    <name evidence="2" type="ORF">NM222_07875</name>
</gene>
<keyword evidence="1" id="KW-0812">Transmembrane</keyword>
<dbReference type="Proteomes" id="UP001210690">
    <property type="component" value="Chromosome"/>
</dbReference>
<dbReference type="RefSeq" id="WP_235048325.1">
    <property type="nucleotide sequence ID" value="NZ_CAUTAE010000017.1"/>
</dbReference>
<feature type="transmembrane region" description="Helical" evidence="1">
    <location>
        <begin position="54"/>
        <end position="76"/>
    </location>
</feature>
<dbReference type="EMBL" id="CP101412">
    <property type="protein sequence ID" value="WBB30857.1"/>
    <property type="molecule type" value="Genomic_DNA"/>
</dbReference>